<evidence type="ECO:0000313" key="2">
    <source>
        <dbReference type="Proteomes" id="UP000789508"/>
    </source>
</evidence>
<evidence type="ECO:0000313" key="1">
    <source>
        <dbReference type="EMBL" id="CAG8482945.1"/>
    </source>
</evidence>
<dbReference type="InterPro" id="IPR036038">
    <property type="entry name" value="Aminotransferase-like"/>
</dbReference>
<reference evidence="1" key="1">
    <citation type="submission" date="2021-06" db="EMBL/GenBank/DDBJ databases">
        <authorList>
            <person name="Kallberg Y."/>
            <person name="Tangrot J."/>
            <person name="Rosling A."/>
        </authorList>
    </citation>
    <scope>NUCLEOTIDE SEQUENCE</scope>
    <source>
        <strain evidence="1">FL130A</strain>
    </source>
</reference>
<dbReference type="OrthoDB" id="59470at2759"/>
<dbReference type="InterPro" id="IPR001544">
    <property type="entry name" value="Aminotrans_IV"/>
</dbReference>
<gene>
    <name evidence="1" type="ORF">ALEPTO_LOCUS2584</name>
</gene>
<sequence>MVKDSQWVRDRTVIEESLPLGYREALLFDSQTQNIYEGLSSNFFVVLPNPDEQQRSMLITAPLEHVLEGTTLKIIVKICERDKIDFRHEFPNIRDIQKWQGALVQPIELLRFRDNGLTIELPKENHPIIEHISREVKKEALKRAHQIL</sequence>
<dbReference type="GO" id="GO:0003824">
    <property type="term" value="F:catalytic activity"/>
    <property type="evidence" value="ECO:0007669"/>
    <property type="project" value="InterPro"/>
</dbReference>
<dbReference type="EMBL" id="CAJVPS010000393">
    <property type="protein sequence ID" value="CAG8482945.1"/>
    <property type="molecule type" value="Genomic_DNA"/>
</dbReference>
<keyword evidence="2" id="KW-1185">Reference proteome</keyword>
<comment type="caution">
    <text evidence="1">The sequence shown here is derived from an EMBL/GenBank/DDBJ whole genome shotgun (WGS) entry which is preliminary data.</text>
</comment>
<name>A0A9N8WFU5_9GLOM</name>
<proteinExistence type="predicted"/>
<dbReference type="PANTHER" id="PTHR47703:SF2">
    <property type="entry name" value="D-AMINOACID AMINOTRANSFERASE-LIKE PLP-DEPENDENT ENZYMES SUPERFAMILY PROTEIN"/>
    <property type="match status" value="1"/>
</dbReference>
<organism evidence="1 2">
    <name type="scientific">Ambispora leptoticha</name>
    <dbReference type="NCBI Taxonomy" id="144679"/>
    <lineage>
        <taxon>Eukaryota</taxon>
        <taxon>Fungi</taxon>
        <taxon>Fungi incertae sedis</taxon>
        <taxon>Mucoromycota</taxon>
        <taxon>Glomeromycotina</taxon>
        <taxon>Glomeromycetes</taxon>
        <taxon>Archaeosporales</taxon>
        <taxon>Ambisporaceae</taxon>
        <taxon>Ambispora</taxon>
    </lineage>
</organism>
<dbReference type="SUPFAM" id="SSF56752">
    <property type="entry name" value="D-aminoacid aminotransferase-like PLP-dependent enzymes"/>
    <property type="match status" value="1"/>
</dbReference>
<dbReference type="Gene3D" id="3.20.10.10">
    <property type="entry name" value="D-amino Acid Aminotransferase, subunit A, domain 2"/>
    <property type="match status" value="1"/>
</dbReference>
<dbReference type="Pfam" id="PF01063">
    <property type="entry name" value="Aminotran_4"/>
    <property type="match status" value="1"/>
</dbReference>
<dbReference type="PANTHER" id="PTHR47703">
    <property type="entry name" value="D-AMINOACID AMINOTRANSFERASE-LIKE PLP-DEPENDENT ENZYMES SUPERFAMILY PROTEIN"/>
    <property type="match status" value="1"/>
</dbReference>
<accession>A0A9N8WFU5</accession>
<dbReference type="Proteomes" id="UP000789508">
    <property type="component" value="Unassembled WGS sequence"/>
</dbReference>
<protein>
    <submittedName>
        <fullName evidence="1">6519_t:CDS:1</fullName>
    </submittedName>
</protein>
<dbReference type="InterPro" id="IPR043132">
    <property type="entry name" value="BCAT-like_C"/>
</dbReference>
<dbReference type="AlphaFoldDB" id="A0A9N8WFU5"/>